<dbReference type="OrthoDB" id="4127429at2"/>
<feature type="transmembrane region" description="Helical" evidence="1">
    <location>
        <begin position="22"/>
        <end position="41"/>
    </location>
</feature>
<evidence type="ECO:0000313" key="3">
    <source>
        <dbReference type="Proteomes" id="UP000324965"/>
    </source>
</evidence>
<keyword evidence="1" id="KW-0812">Transmembrane</keyword>
<dbReference type="RefSeq" id="WP_149514616.1">
    <property type="nucleotide sequence ID" value="NZ_VDFC01000050.1"/>
</dbReference>
<comment type="caution">
    <text evidence="2">The sequence shown here is derived from an EMBL/GenBank/DDBJ whole genome shotgun (WGS) entry which is preliminary data.</text>
</comment>
<keyword evidence="3" id="KW-1185">Reference proteome</keyword>
<name>A0A5B0AKQ0_9ACTN</name>
<proteinExistence type="predicted"/>
<keyword evidence="1" id="KW-1133">Transmembrane helix</keyword>
<reference evidence="2 3" key="1">
    <citation type="submission" date="2019-05" db="EMBL/GenBank/DDBJ databases">
        <authorList>
            <person name="Hariharan J."/>
            <person name="Choudoir M.J."/>
            <person name="Diebold P."/>
            <person name="Panke-Buisse K."/>
            <person name="Buckley D.H."/>
        </authorList>
    </citation>
    <scope>NUCLEOTIDE SEQUENCE [LARGE SCALE GENOMIC DNA]</scope>
    <source>
        <strain evidence="2 3">SUN51</strain>
    </source>
</reference>
<protein>
    <submittedName>
        <fullName evidence="2">Uncharacterized protein</fullName>
    </submittedName>
</protein>
<dbReference type="AlphaFoldDB" id="A0A5B0AKQ0"/>
<feature type="transmembrane region" description="Helical" evidence="1">
    <location>
        <begin position="47"/>
        <end position="67"/>
    </location>
</feature>
<sequence length="296" mass="32978">MADSPVRVSGIIRYIRNTVEPVVTRCILLGIFLLGLAAQIFNPIGDALQGSAFTAGALLSLVAYVLYDAIKDLADDPRGGQASTRFANPTSRADLIKESETGRAVDVRFLGYTGESIFDLMRGTLMRLYDSPGRVQSVTFRMLTPDLSNPMKIPSKLNSGETLSDDPEFRRYAEAKTEDYASHLLLFARRLRDRTQVQVSLQFRIYPGIPAFQVCLIGDNAAFFAFYDIARKTEFPYGRPDRILLDPLLSRGGRAGWDIRDGTQKSEHMVKECSDFFESLWKISDDAPWGEASNAP</sequence>
<dbReference type="EMBL" id="VDFC01000050">
    <property type="protein sequence ID" value="KAA0929756.1"/>
    <property type="molecule type" value="Genomic_DNA"/>
</dbReference>
<evidence type="ECO:0000256" key="1">
    <source>
        <dbReference type="SAM" id="Phobius"/>
    </source>
</evidence>
<organism evidence="2 3">
    <name type="scientific">Streptomyces apricus</name>
    <dbReference type="NCBI Taxonomy" id="1828112"/>
    <lineage>
        <taxon>Bacteria</taxon>
        <taxon>Bacillati</taxon>
        <taxon>Actinomycetota</taxon>
        <taxon>Actinomycetes</taxon>
        <taxon>Kitasatosporales</taxon>
        <taxon>Streptomycetaceae</taxon>
        <taxon>Streptomyces</taxon>
    </lineage>
</organism>
<evidence type="ECO:0000313" key="2">
    <source>
        <dbReference type="EMBL" id="KAA0929756.1"/>
    </source>
</evidence>
<accession>A0A5B0AKQ0</accession>
<keyword evidence="1" id="KW-0472">Membrane</keyword>
<gene>
    <name evidence="2" type="ORF">FGF04_30625</name>
</gene>
<dbReference type="Proteomes" id="UP000324965">
    <property type="component" value="Unassembled WGS sequence"/>
</dbReference>